<dbReference type="RefSeq" id="XP_040687490.1">
    <property type="nucleotide sequence ID" value="XM_040833213.1"/>
</dbReference>
<dbReference type="Gene3D" id="3.40.50.1820">
    <property type="entry name" value="alpha/beta hydrolase"/>
    <property type="match status" value="1"/>
</dbReference>
<keyword evidence="3" id="KW-0732">Signal</keyword>
<proteinExistence type="inferred from homology"/>
<dbReference type="GeneID" id="63749061"/>
<evidence type="ECO:0000259" key="4">
    <source>
        <dbReference type="Pfam" id="PF00561"/>
    </source>
</evidence>
<keyword evidence="7" id="KW-1185">Reference proteome</keyword>
<dbReference type="Proteomes" id="UP000184383">
    <property type="component" value="Unassembled WGS sequence"/>
</dbReference>
<keyword evidence="2" id="KW-0378">Hydrolase</keyword>
<dbReference type="PANTHER" id="PTHR43248:SF25">
    <property type="entry name" value="AB HYDROLASE-1 DOMAIN-CONTAINING PROTEIN-RELATED"/>
    <property type="match status" value="1"/>
</dbReference>
<evidence type="ECO:0000256" key="1">
    <source>
        <dbReference type="ARBA" id="ARBA00010088"/>
    </source>
</evidence>
<dbReference type="STRING" id="1073089.A0A1L9RFY7"/>
<feature type="domain" description="AB hydrolase-1" evidence="4">
    <location>
        <begin position="91"/>
        <end position="283"/>
    </location>
</feature>
<dbReference type="InterPro" id="IPR013595">
    <property type="entry name" value="Pept_S33_TAP-like_C"/>
</dbReference>
<feature type="domain" description="Peptidase S33 tripeptidyl aminopeptidase-like C-terminal" evidence="5">
    <location>
        <begin position="427"/>
        <end position="503"/>
    </location>
</feature>
<dbReference type="SUPFAM" id="SSF53474">
    <property type="entry name" value="alpha/beta-Hydrolases"/>
    <property type="match status" value="1"/>
</dbReference>
<accession>A0A1L9RFY7</accession>
<comment type="similarity">
    <text evidence="1">Belongs to the peptidase S33 family.</text>
</comment>
<gene>
    <name evidence="6" type="ORF">ASPWEDRAFT_29011</name>
</gene>
<dbReference type="Pfam" id="PF00561">
    <property type="entry name" value="Abhydrolase_1"/>
    <property type="match status" value="1"/>
</dbReference>
<dbReference type="InterPro" id="IPR051601">
    <property type="entry name" value="Serine_prot/Carboxylest_S33"/>
</dbReference>
<evidence type="ECO:0000313" key="6">
    <source>
        <dbReference type="EMBL" id="OJJ33814.1"/>
    </source>
</evidence>
<evidence type="ECO:0000259" key="5">
    <source>
        <dbReference type="Pfam" id="PF08386"/>
    </source>
</evidence>
<dbReference type="InterPro" id="IPR029058">
    <property type="entry name" value="AB_hydrolase_fold"/>
</dbReference>
<dbReference type="PANTHER" id="PTHR43248">
    <property type="entry name" value="2-SUCCINYL-6-HYDROXY-2,4-CYCLOHEXADIENE-1-CARBOXYLATE SYNTHASE"/>
    <property type="match status" value="1"/>
</dbReference>
<feature type="chain" id="PRO_5013335900" evidence="3">
    <location>
        <begin position="22"/>
        <end position="509"/>
    </location>
</feature>
<dbReference type="Pfam" id="PF08386">
    <property type="entry name" value="Abhydrolase_4"/>
    <property type="match status" value="1"/>
</dbReference>
<dbReference type="EMBL" id="KV878213">
    <property type="protein sequence ID" value="OJJ33814.1"/>
    <property type="molecule type" value="Genomic_DNA"/>
</dbReference>
<evidence type="ECO:0000313" key="7">
    <source>
        <dbReference type="Proteomes" id="UP000184383"/>
    </source>
</evidence>
<feature type="signal peptide" evidence="3">
    <location>
        <begin position="1"/>
        <end position="21"/>
    </location>
</feature>
<dbReference type="AlphaFoldDB" id="A0A1L9RFY7"/>
<dbReference type="OrthoDB" id="425534at2759"/>
<dbReference type="VEuPathDB" id="FungiDB:ASPWEDRAFT_29011"/>
<evidence type="ECO:0000256" key="3">
    <source>
        <dbReference type="SAM" id="SignalP"/>
    </source>
</evidence>
<reference evidence="7" key="1">
    <citation type="journal article" date="2017" name="Genome Biol.">
        <title>Comparative genomics reveals high biological diversity and specific adaptations in the industrially and medically important fungal genus Aspergillus.</title>
        <authorList>
            <person name="de Vries R.P."/>
            <person name="Riley R."/>
            <person name="Wiebenga A."/>
            <person name="Aguilar-Osorio G."/>
            <person name="Amillis S."/>
            <person name="Uchima C.A."/>
            <person name="Anderluh G."/>
            <person name="Asadollahi M."/>
            <person name="Askin M."/>
            <person name="Barry K."/>
            <person name="Battaglia E."/>
            <person name="Bayram O."/>
            <person name="Benocci T."/>
            <person name="Braus-Stromeyer S.A."/>
            <person name="Caldana C."/>
            <person name="Canovas D."/>
            <person name="Cerqueira G.C."/>
            <person name="Chen F."/>
            <person name="Chen W."/>
            <person name="Choi C."/>
            <person name="Clum A."/>
            <person name="Dos Santos R.A."/>
            <person name="Damasio A.R."/>
            <person name="Diallinas G."/>
            <person name="Emri T."/>
            <person name="Fekete E."/>
            <person name="Flipphi M."/>
            <person name="Freyberg S."/>
            <person name="Gallo A."/>
            <person name="Gournas C."/>
            <person name="Habgood R."/>
            <person name="Hainaut M."/>
            <person name="Harispe M.L."/>
            <person name="Henrissat B."/>
            <person name="Hilden K.S."/>
            <person name="Hope R."/>
            <person name="Hossain A."/>
            <person name="Karabika E."/>
            <person name="Karaffa L."/>
            <person name="Karanyi Z."/>
            <person name="Krasevec N."/>
            <person name="Kuo A."/>
            <person name="Kusch H."/>
            <person name="LaButti K."/>
            <person name="Lagendijk E.L."/>
            <person name="Lapidus A."/>
            <person name="Levasseur A."/>
            <person name="Lindquist E."/>
            <person name="Lipzen A."/>
            <person name="Logrieco A.F."/>
            <person name="MacCabe A."/>
            <person name="Maekelae M.R."/>
            <person name="Malavazi I."/>
            <person name="Melin P."/>
            <person name="Meyer V."/>
            <person name="Mielnichuk N."/>
            <person name="Miskei M."/>
            <person name="Molnar A.P."/>
            <person name="Mule G."/>
            <person name="Ngan C.Y."/>
            <person name="Orejas M."/>
            <person name="Orosz E."/>
            <person name="Ouedraogo J.P."/>
            <person name="Overkamp K.M."/>
            <person name="Park H.-S."/>
            <person name="Perrone G."/>
            <person name="Piumi F."/>
            <person name="Punt P.J."/>
            <person name="Ram A.F."/>
            <person name="Ramon A."/>
            <person name="Rauscher S."/>
            <person name="Record E."/>
            <person name="Riano-Pachon D.M."/>
            <person name="Robert V."/>
            <person name="Roehrig J."/>
            <person name="Ruller R."/>
            <person name="Salamov A."/>
            <person name="Salih N.S."/>
            <person name="Samson R.A."/>
            <person name="Sandor E."/>
            <person name="Sanguinetti M."/>
            <person name="Schuetze T."/>
            <person name="Sepcic K."/>
            <person name="Shelest E."/>
            <person name="Sherlock G."/>
            <person name="Sophianopoulou V."/>
            <person name="Squina F.M."/>
            <person name="Sun H."/>
            <person name="Susca A."/>
            <person name="Todd R.B."/>
            <person name="Tsang A."/>
            <person name="Unkles S.E."/>
            <person name="van de Wiele N."/>
            <person name="van Rossen-Uffink D."/>
            <person name="Oliveira J.V."/>
            <person name="Vesth T.C."/>
            <person name="Visser J."/>
            <person name="Yu J.-H."/>
            <person name="Zhou M."/>
            <person name="Andersen M.R."/>
            <person name="Archer D.B."/>
            <person name="Baker S.E."/>
            <person name="Benoit I."/>
            <person name="Brakhage A.A."/>
            <person name="Braus G.H."/>
            <person name="Fischer R."/>
            <person name="Frisvad J.C."/>
            <person name="Goldman G.H."/>
            <person name="Houbraken J."/>
            <person name="Oakley B."/>
            <person name="Pocsi I."/>
            <person name="Scazzocchio C."/>
            <person name="Seiboth B."/>
            <person name="vanKuyk P.A."/>
            <person name="Wortman J."/>
            <person name="Dyer P.S."/>
            <person name="Grigoriev I.V."/>
        </authorList>
    </citation>
    <scope>NUCLEOTIDE SEQUENCE [LARGE SCALE GENOMIC DNA]</scope>
    <source>
        <strain evidence="7">DTO 134E9</strain>
    </source>
</reference>
<evidence type="ECO:0000256" key="2">
    <source>
        <dbReference type="ARBA" id="ARBA00022801"/>
    </source>
</evidence>
<name>A0A1L9RFY7_ASPWE</name>
<dbReference type="InterPro" id="IPR000073">
    <property type="entry name" value="AB_hydrolase_1"/>
</dbReference>
<dbReference type="GO" id="GO:0016787">
    <property type="term" value="F:hydrolase activity"/>
    <property type="evidence" value="ECO:0007669"/>
    <property type="project" value="UniProtKB-KW"/>
</dbReference>
<protein>
    <submittedName>
        <fullName evidence="6">Uncharacterized protein</fullName>
    </submittedName>
</protein>
<organism evidence="6 7">
    <name type="scientific">Aspergillus wentii DTO 134E9</name>
    <dbReference type="NCBI Taxonomy" id="1073089"/>
    <lineage>
        <taxon>Eukaryota</taxon>
        <taxon>Fungi</taxon>
        <taxon>Dikarya</taxon>
        <taxon>Ascomycota</taxon>
        <taxon>Pezizomycotina</taxon>
        <taxon>Eurotiomycetes</taxon>
        <taxon>Eurotiomycetidae</taxon>
        <taxon>Eurotiales</taxon>
        <taxon>Aspergillaceae</taxon>
        <taxon>Aspergillus</taxon>
        <taxon>Aspergillus subgen. Cremei</taxon>
    </lineage>
</organism>
<sequence length="509" mass="55200">MKSLSTGHWAVFLSLLSTVASSPVTSTSSKMIYNWDRITPSTNVSWAPCFNNFTCTRLQVPLDYGDVSLGSTAIAFIKYPAKNITKDTQNIVINPGGPGGPGADPSLISSLTQITGPQHNIIGFDPRGVGHSGPTVDCWPGHPEKRAQFEKLLYPETSNASSTALQRQFYSAELFGEACTPVVGGSRGNASFISTPAVAEDLFTYIKAEQVVAGKPKEDAKLAYYGASYGTVLGATFAHRFPDHVGRMILDGVVDPADYYELGWKENLHDTDKSLNSFVQNCYQGGPKNCSFWGPSVRDITSRFDAILADLKENPKPVLSSAACDLPLLATYSDLKQLALQALYIPVTYFPQLADVLSGLERGNATAYMNAVAGWSIPANPCNNGTAGSTVDVNTLIRCVDGIGSHKFTNLSQYRDYVETLTKQSRYFGEVWPTNALGVACRSLDVEPPKSARLEESILLRRNTSFPILFVTQKIDPVAPSRNAHKMSKVFSGSVVLTQDSVGCIRMFD</sequence>